<gene>
    <name evidence="2" type="ORF">MTR62_18610</name>
</gene>
<keyword evidence="3" id="KW-1185">Reference proteome</keyword>
<dbReference type="EMBL" id="JALHLF010000131">
    <property type="protein sequence ID" value="MCJ2184684.1"/>
    <property type="molecule type" value="Genomic_DNA"/>
</dbReference>
<dbReference type="RefSeq" id="WP_244023761.1">
    <property type="nucleotide sequence ID" value="NZ_JALHLF010000131.1"/>
</dbReference>
<evidence type="ECO:0000313" key="3">
    <source>
        <dbReference type="Proteomes" id="UP001162881"/>
    </source>
</evidence>
<proteinExistence type="predicted"/>
<organism evidence="2 3">
    <name type="scientific">Novosphingobium organovorum</name>
    <dbReference type="NCBI Taxonomy" id="2930092"/>
    <lineage>
        <taxon>Bacteria</taxon>
        <taxon>Pseudomonadati</taxon>
        <taxon>Pseudomonadota</taxon>
        <taxon>Alphaproteobacteria</taxon>
        <taxon>Sphingomonadales</taxon>
        <taxon>Sphingomonadaceae</taxon>
        <taxon>Novosphingobium</taxon>
    </lineage>
</organism>
<feature type="region of interest" description="Disordered" evidence="1">
    <location>
        <begin position="1"/>
        <end position="25"/>
    </location>
</feature>
<feature type="compositionally biased region" description="Basic and acidic residues" evidence="1">
    <location>
        <begin position="1"/>
        <end position="15"/>
    </location>
</feature>
<name>A0ABT0BI35_9SPHN</name>
<comment type="caution">
    <text evidence="2">The sequence shown here is derived from an EMBL/GenBank/DDBJ whole genome shotgun (WGS) entry which is preliminary data.</text>
</comment>
<accession>A0ABT0BI35</accession>
<protein>
    <submittedName>
        <fullName evidence="2">Uncharacterized protein</fullName>
    </submittedName>
</protein>
<evidence type="ECO:0000313" key="2">
    <source>
        <dbReference type="EMBL" id="MCJ2184684.1"/>
    </source>
</evidence>
<reference evidence="2" key="1">
    <citation type="submission" date="2022-03" db="EMBL/GenBank/DDBJ databases">
        <title>Identification of a novel bacterium isolated from mangrove sediments.</title>
        <authorList>
            <person name="Pan X."/>
        </authorList>
    </citation>
    <scope>NUCLEOTIDE SEQUENCE</scope>
    <source>
        <strain evidence="2">B1949</strain>
    </source>
</reference>
<evidence type="ECO:0000256" key="1">
    <source>
        <dbReference type="SAM" id="MobiDB-lite"/>
    </source>
</evidence>
<sequence length="132" mass="15598">MTRPDEKQRRMEVRRSVGNRKVPGPDVVPYHRGADYLIAHACFDCRTTWKRSGDREHTCPECGNALALMGRTFRTPAKREDDQWEKARRLWAAGFRFWSYRSFPEAEPFPEQLREVDAFIARNTEHPMRTKT</sequence>
<dbReference type="Proteomes" id="UP001162881">
    <property type="component" value="Unassembled WGS sequence"/>
</dbReference>